<reference evidence="1" key="2">
    <citation type="journal article" date="2020" name="Nat. Commun.">
        <title>Large-scale genome sequencing of mycorrhizal fungi provides insights into the early evolution of symbiotic traits.</title>
        <authorList>
            <person name="Miyauchi S."/>
            <person name="Kiss E."/>
            <person name="Kuo A."/>
            <person name="Drula E."/>
            <person name="Kohler A."/>
            <person name="Sanchez-Garcia M."/>
            <person name="Morin E."/>
            <person name="Andreopoulos B."/>
            <person name="Barry K.W."/>
            <person name="Bonito G."/>
            <person name="Buee M."/>
            <person name="Carver A."/>
            <person name="Chen C."/>
            <person name="Cichocki N."/>
            <person name="Clum A."/>
            <person name="Culley D."/>
            <person name="Crous P.W."/>
            <person name="Fauchery L."/>
            <person name="Girlanda M."/>
            <person name="Hayes R.D."/>
            <person name="Keri Z."/>
            <person name="LaButti K."/>
            <person name="Lipzen A."/>
            <person name="Lombard V."/>
            <person name="Magnuson J."/>
            <person name="Maillard F."/>
            <person name="Murat C."/>
            <person name="Nolan M."/>
            <person name="Ohm R.A."/>
            <person name="Pangilinan J."/>
            <person name="Pereira M.F."/>
            <person name="Perotto S."/>
            <person name="Peter M."/>
            <person name="Pfister S."/>
            <person name="Riley R."/>
            <person name="Sitrit Y."/>
            <person name="Stielow J.B."/>
            <person name="Szollosi G."/>
            <person name="Zifcakova L."/>
            <person name="Stursova M."/>
            <person name="Spatafora J.W."/>
            <person name="Tedersoo L."/>
            <person name="Vaario L.M."/>
            <person name="Yamada A."/>
            <person name="Yan M."/>
            <person name="Wang P."/>
            <person name="Xu J."/>
            <person name="Bruns T."/>
            <person name="Baldrian P."/>
            <person name="Vilgalys R."/>
            <person name="Dunand C."/>
            <person name="Henrissat B."/>
            <person name="Grigoriev I.V."/>
            <person name="Hibbett D."/>
            <person name="Nagy L.G."/>
            <person name="Martin F.M."/>
        </authorList>
    </citation>
    <scope>NUCLEOTIDE SEQUENCE</scope>
    <source>
        <strain evidence="1">P2</strain>
    </source>
</reference>
<sequence>MVSEWMVNGNINEFVKAHGEVDRFKLLKDVVKGLIYMHDRVMIHGDLKGANILIDQDGHARLADFGLLTIVSDSSNPMTSSSSVKGGTIRWMSPELLDPGRFGFEHDRPTKGSDCYALGMVILEVLSGKTPFTPLKDLIVMQKVIEGERPARPEGAEGEWFTDDLWQMLNLCWATRLESRPNIGAVLECLERAPRPSTGTGNGAENNADDKPSSAANDSCMFPISSQISVVFNSLYTAGQMITCGGGKSPFPPQDCLGSVTGSVMTHGGEGSFYPN</sequence>
<dbReference type="EMBL" id="MU118048">
    <property type="protein sequence ID" value="KAF9646799.1"/>
    <property type="molecule type" value="Genomic_DNA"/>
</dbReference>
<protein>
    <submittedName>
        <fullName evidence="1">Kinase-like protein</fullName>
    </submittedName>
</protein>
<keyword evidence="2" id="KW-1185">Reference proteome</keyword>
<evidence type="ECO:0000313" key="1">
    <source>
        <dbReference type="EMBL" id="KAF9646799.1"/>
    </source>
</evidence>
<proteinExistence type="predicted"/>
<name>A0ACB6ZBB8_THEGA</name>
<comment type="caution">
    <text evidence="1">The sequence shown here is derived from an EMBL/GenBank/DDBJ whole genome shotgun (WGS) entry which is preliminary data.</text>
</comment>
<evidence type="ECO:0000313" key="2">
    <source>
        <dbReference type="Proteomes" id="UP000886501"/>
    </source>
</evidence>
<reference evidence="1" key="1">
    <citation type="submission" date="2019-10" db="EMBL/GenBank/DDBJ databases">
        <authorList>
            <consortium name="DOE Joint Genome Institute"/>
            <person name="Kuo A."/>
            <person name="Miyauchi S."/>
            <person name="Kiss E."/>
            <person name="Drula E."/>
            <person name="Kohler A."/>
            <person name="Sanchez-Garcia M."/>
            <person name="Andreopoulos B."/>
            <person name="Barry K.W."/>
            <person name="Bonito G."/>
            <person name="Buee M."/>
            <person name="Carver A."/>
            <person name="Chen C."/>
            <person name="Cichocki N."/>
            <person name="Clum A."/>
            <person name="Culley D."/>
            <person name="Crous P.W."/>
            <person name="Fauchery L."/>
            <person name="Girlanda M."/>
            <person name="Hayes R."/>
            <person name="Keri Z."/>
            <person name="Labutti K."/>
            <person name="Lipzen A."/>
            <person name="Lombard V."/>
            <person name="Magnuson J."/>
            <person name="Maillard F."/>
            <person name="Morin E."/>
            <person name="Murat C."/>
            <person name="Nolan M."/>
            <person name="Ohm R."/>
            <person name="Pangilinan J."/>
            <person name="Pereira M."/>
            <person name="Perotto S."/>
            <person name="Peter M."/>
            <person name="Riley R."/>
            <person name="Sitrit Y."/>
            <person name="Stielow B."/>
            <person name="Szollosi G."/>
            <person name="Zifcakova L."/>
            <person name="Stursova M."/>
            <person name="Spatafora J.W."/>
            <person name="Tedersoo L."/>
            <person name="Vaario L.-M."/>
            <person name="Yamada A."/>
            <person name="Yan M."/>
            <person name="Wang P."/>
            <person name="Xu J."/>
            <person name="Bruns T."/>
            <person name="Baldrian P."/>
            <person name="Vilgalys R."/>
            <person name="Henrissat B."/>
            <person name="Grigoriev I.V."/>
            <person name="Hibbett D."/>
            <person name="Nagy L.G."/>
            <person name="Martin F.M."/>
        </authorList>
    </citation>
    <scope>NUCLEOTIDE SEQUENCE</scope>
    <source>
        <strain evidence="1">P2</strain>
    </source>
</reference>
<accession>A0ACB6ZBB8</accession>
<gene>
    <name evidence="1" type="ORF">BDM02DRAFT_3099296</name>
</gene>
<dbReference type="Proteomes" id="UP000886501">
    <property type="component" value="Unassembled WGS sequence"/>
</dbReference>
<organism evidence="1 2">
    <name type="scientific">Thelephora ganbajun</name>
    <name type="common">Ganba fungus</name>
    <dbReference type="NCBI Taxonomy" id="370292"/>
    <lineage>
        <taxon>Eukaryota</taxon>
        <taxon>Fungi</taxon>
        <taxon>Dikarya</taxon>
        <taxon>Basidiomycota</taxon>
        <taxon>Agaricomycotina</taxon>
        <taxon>Agaricomycetes</taxon>
        <taxon>Thelephorales</taxon>
        <taxon>Thelephoraceae</taxon>
        <taxon>Thelephora</taxon>
    </lineage>
</organism>